<keyword evidence="2" id="KW-1185">Reference proteome</keyword>
<organism evidence="1 2">
    <name type="scientific">Ketogulonicigenium vulgare (strain WSH-001)</name>
    <dbReference type="NCBI Taxonomy" id="759362"/>
    <lineage>
        <taxon>Bacteria</taxon>
        <taxon>Pseudomonadati</taxon>
        <taxon>Pseudomonadota</taxon>
        <taxon>Alphaproteobacteria</taxon>
        <taxon>Rhodobacterales</taxon>
        <taxon>Roseobacteraceae</taxon>
        <taxon>Ketogulonicigenium</taxon>
    </lineage>
</organism>
<proteinExistence type="predicted"/>
<dbReference type="Proteomes" id="UP000000692">
    <property type="component" value="Chromosome"/>
</dbReference>
<gene>
    <name evidence="1" type="ordered locus">KVU_1053</name>
</gene>
<dbReference type="AlphaFoldDB" id="F9Y6E6"/>
<name>F9Y6E6_KETVW</name>
<accession>F9Y6E6</accession>
<dbReference type="HOGENOM" id="CLU_3217353_0_0_5"/>
<protein>
    <submittedName>
        <fullName evidence="1">Uncharacterized protein</fullName>
    </submittedName>
</protein>
<dbReference type="KEGG" id="kvl:KVU_1053"/>
<evidence type="ECO:0000313" key="1">
    <source>
        <dbReference type="EMBL" id="AEM40892.1"/>
    </source>
</evidence>
<evidence type="ECO:0000313" key="2">
    <source>
        <dbReference type="Proteomes" id="UP000000692"/>
    </source>
</evidence>
<dbReference type="EMBL" id="CP002018">
    <property type="protein sequence ID" value="AEM40892.1"/>
    <property type="molecule type" value="Genomic_DNA"/>
</dbReference>
<sequence>MDLAHRDSNESFTAILGRKPAADAIGMLRGMRIGNKRLNRPKKP</sequence>
<reference evidence="1 2" key="1">
    <citation type="journal article" date="2011" name="J. Bacteriol.">
        <title>Complete genome sequence of the industrial strain Ketogulonicigenium vulgare WSH-001.</title>
        <authorList>
            <person name="Liu L."/>
            <person name="Li Y."/>
            <person name="Zhang J."/>
            <person name="Zhou Z."/>
            <person name="Liu J."/>
            <person name="Li X."/>
            <person name="Zhou J."/>
            <person name="Du G."/>
            <person name="Wang L."/>
            <person name="Chen J."/>
        </authorList>
    </citation>
    <scope>NUCLEOTIDE SEQUENCE [LARGE SCALE GENOMIC DNA]</scope>
    <source>
        <strain evidence="1 2">WSH-001</strain>
    </source>
</reference>